<name>A0ABR6WJ96_9FIRM</name>
<dbReference type="Gene3D" id="2.60.40.10">
    <property type="entry name" value="Immunoglobulins"/>
    <property type="match status" value="1"/>
</dbReference>
<gene>
    <name evidence="3" type="ORF">GH807_05815</name>
</gene>
<comment type="caution">
    <text evidence="3">The sequence shown here is derived from an EMBL/GenBank/DDBJ whole genome shotgun (WGS) entry which is preliminary data.</text>
</comment>
<dbReference type="InterPro" id="IPR003961">
    <property type="entry name" value="FN3_dom"/>
</dbReference>
<proteinExistence type="predicted"/>
<dbReference type="EMBL" id="WJBB01000005">
    <property type="protein sequence ID" value="MBC3796568.1"/>
    <property type="molecule type" value="Genomic_DNA"/>
</dbReference>
<evidence type="ECO:0000259" key="2">
    <source>
        <dbReference type="PROSITE" id="PS50853"/>
    </source>
</evidence>
<dbReference type="SUPFAM" id="SSF49265">
    <property type="entry name" value="Fibronectin type III"/>
    <property type="match status" value="1"/>
</dbReference>
<evidence type="ECO:0000256" key="1">
    <source>
        <dbReference type="SAM" id="SignalP"/>
    </source>
</evidence>
<evidence type="ECO:0000313" key="4">
    <source>
        <dbReference type="Proteomes" id="UP000653358"/>
    </source>
</evidence>
<dbReference type="Pfam" id="PF07538">
    <property type="entry name" value="ChW"/>
    <property type="match status" value="3"/>
</dbReference>
<accession>A0ABR6WJ96</accession>
<feature type="chain" id="PRO_5045281732" description="Fibronectin type-III domain-containing protein" evidence="1">
    <location>
        <begin position="26"/>
        <end position="713"/>
    </location>
</feature>
<organism evidence="3 4">
    <name type="scientific">Acetobacterium tundrae</name>
    <dbReference type="NCBI Taxonomy" id="132932"/>
    <lineage>
        <taxon>Bacteria</taxon>
        <taxon>Bacillati</taxon>
        <taxon>Bacillota</taxon>
        <taxon>Clostridia</taxon>
        <taxon>Eubacteriales</taxon>
        <taxon>Eubacteriaceae</taxon>
        <taxon>Acetobacterium</taxon>
    </lineage>
</organism>
<dbReference type="RefSeq" id="WP_148602337.1">
    <property type="nucleotide sequence ID" value="NZ_RXYB01000002.1"/>
</dbReference>
<dbReference type="Proteomes" id="UP000653358">
    <property type="component" value="Unassembled WGS sequence"/>
</dbReference>
<keyword evidence="1" id="KW-0732">Signal</keyword>
<reference evidence="3 4" key="1">
    <citation type="journal article" date="2020" name="mSystems">
        <title>Defining Genomic and Predicted Metabolic Features of the Acetobacterium Genus.</title>
        <authorList>
            <person name="Ross D.E."/>
            <person name="Marshall C.W."/>
            <person name="Gulliver D."/>
            <person name="May H.D."/>
            <person name="Norman R.S."/>
        </authorList>
    </citation>
    <scope>NUCLEOTIDE SEQUENCE [LARGE SCALE GENOMIC DNA]</scope>
    <source>
        <strain evidence="3 4">DSM 9173</strain>
    </source>
</reference>
<feature type="signal peptide" evidence="1">
    <location>
        <begin position="1"/>
        <end position="25"/>
    </location>
</feature>
<sequence length="713" mass="77335">MKRKSIYHVIVLVVILIILTPRVFAAGAENRTGTDNDVLKTSAPEAVGVTYRTHIQNSGWESTWAADGNPAGTEGQSLRLEGLQIKLTGADLPAGAQIEYRTHIQDRGWENTWTQDGNTAGTEGQSLRLEAIEIRLLKLPGYSVQYRGHVQNDGWETSWAADGERAGTEGQSLRLEAIEIRLVKVVPAPDGVAAKAASHGISLTWNSVAGADSYTVDQATSIDGDYTEAVTGITATNYTVPNLEDGKRYYYKVKATAGSADSPLSDAVTAIASVDDQSTVLLGNRLLISNESTDIEKTQSTGTLSPAAAAMETSQLDSVPFGIDRILPFEPAADQKPIDPTDPAVLGTSDVYEVNSTKDFYTYNFDTGNTDITHARLAYIGTHVQIWIDANDPKMVMTDEDARIMAAEFDNQMYPLVTENFYTESDVNNDGKIAILCYDIQDGYTGVRPNTNYTCGYFAPRDLFDSANSNKMEVFYADTYPSIKKIGDTTDMTQIYGTLVHEFQHMVNFNATGLIGDSGDTDLWLNEAFSLAAEEMYSGSAPFGGTGKSFASLYVGIYNTNDAIRNGRSLLKFDTSDDPSYSNYILSYFFSQYLRTQVDAALGTGNSVKVFKEIMADTGTRTAAVEHVMQKYVDPNLTFGDILTNFRAAMVVRADTGVFSFNGEAVFDELSTPLYTGGNTNLLGGGAIVTAIDAPFTVPADQGADVSCLGLFR</sequence>
<dbReference type="PROSITE" id="PS50853">
    <property type="entry name" value="FN3"/>
    <property type="match status" value="1"/>
</dbReference>
<feature type="domain" description="Fibronectin type-III" evidence="2">
    <location>
        <begin position="186"/>
        <end position="276"/>
    </location>
</feature>
<protein>
    <recommendedName>
        <fullName evidence="2">Fibronectin type-III domain-containing protein</fullName>
    </recommendedName>
</protein>
<evidence type="ECO:0000313" key="3">
    <source>
        <dbReference type="EMBL" id="MBC3796568.1"/>
    </source>
</evidence>
<keyword evidence="4" id="KW-1185">Reference proteome</keyword>
<dbReference type="InterPro" id="IPR036116">
    <property type="entry name" value="FN3_sf"/>
</dbReference>
<dbReference type="InterPro" id="IPR006637">
    <property type="entry name" value="ChW"/>
</dbReference>
<dbReference type="SMART" id="SM00728">
    <property type="entry name" value="ChW"/>
    <property type="match status" value="3"/>
</dbReference>
<dbReference type="CDD" id="cd00063">
    <property type="entry name" value="FN3"/>
    <property type="match status" value="1"/>
</dbReference>
<dbReference type="InterPro" id="IPR013783">
    <property type="entry name" value="Ig-like_fold"/>
</dbReference>